<feature type="region of interest" description="Disordered" evidence="2">
    <location>
        <begin position="831"/>
        <end position="853"/>
    </location>
</feature>
<dbReference type="EMBL" id="BJWK01000004">
    <property type="protein sequence ID" value="GEM07976.1"/>
    <property type="molecule type" value="Genomic_DNA"/>
</dbReference>
<gene>
    <name evidence="3" type="ORF">Rt10032_c04g1993</name>
</gene>
<dbReference type="OrthoDB" id="10017054at2759"/>
<feature type="region of interest" description="Disordered" evidence="2">
    <location>
        <begin position="1"/>
        <end position="27"/>
    </location>
</feature>
<evidence type="ECO:0000313" key="4">
    <source>
        <dbReference type="Proteomes" id="UP000321518"/>
    </source>
</evidence>
<evidence type="ECO:0000256" key="1">
    <source>
        <dbReference type="SAM" id="Coils"/>
    </source>
</evidence>
<feature type="coiled-coil region" evidence="1">
    <location>
        <begin position="351"/>
        <end position="414"/>
    </location>
</feature>
<keyword evidence="1" id="KW-0175">Coiled coil</keyword>
<dbReference type="Proteomes" id="UP000321518">
    <property type="component" value="Unassembled WGS sequence"/>
</dbReference>
<feature type="compositionally biased region" description="Polar residues" evidence="2">
    <location>
        <begin position="192"/>
        <end position="202"/>
    </location>
</feature>
<proteinExistence type="predicted"/>
<dbReference type="AlphaFoldDB" id="A0A511KDF2"/>
<accession>A0A511KDF2</accession>
<feature type="compositionally biased region" description="Low complexity" evidence="2">
    <location>
        <begin position="209"/>
        <end position="228"/>
    </location>
</feature>
<evidence type="ECO:0000313" key="3">
    <source>
        <dbReference type="EMBL" id="GEM07976.1"/>
    </source>
</evidence>
<reference evidence="3 4" key="1">
    <citation type="submission" date="2019-07" db="EMBL/GenBank/DDBJ databases">
        <title>Rhodotorula toruloides NBRC10032 genome sequencing.</title>
        <authorList>
            <person name="Shida Y."/>
            <person name="Takaku H."/>
            <person name="Ogasawara W."/>
            <person name="Mori K."/>
        </authorList>
    </citation>
    <scope>NUCLEOTIDE SEQUENCE [LARGE SCALE GENOMIC DNA]</scope>
    <source>
        <strain evidence="3 4">NBRC10032</strain>
    </source>
</reference>
<evidence type="ECO:0000256" key="2">
    <source>
        <dbReference type="SAM" id="MobiDB-lite"/>
    </source>
</evidence>
<feature type="compositionally biased region" description="Low complexity" evidence="2">
    <location>
        <begin position="843"/>
        <end position="853"/>
    </location>
</feature>
<organism evidence="3 4">
    <name type="scientific">Rhodotorula toruloides</name>
    <name type="common">Yeast</name>
    <name type="synonym">Rhodosporidium toruloides</name>
    <dbReference type="NCBI Taxonomy" id="5286"/>
    <lineage>
        <taxon>Eukaryota</taxon>
        <taxon>Fungi</taxon>
        <taxon>Dikarya</taxon>
        <taxon>Basidiomycota</taxon>
        <taxon>Pucciniomycotina</taxon>
        <taxon>Microbotryomycetes</taxon>
        <taxon>Sporidiobolales</taxon>
        <taxon>Sporidiobolaceae</taxon>
        <taxon>Rhodotorula</taxon>
    </lineage>
</organism>
<protein>
    <submittedName>
        <fullName evidence="3">Growth-arrest-specific protein 2 domain containing protein</fullName>
    </submittedName>
</protein>
<comment type="caution">
    <text evidence="3">The sequence shown here is derived from an EMBL/GenBank/DDBJ whole genome shotgun (WGS) entry which is preliminary data.</text>
</comment>
<feature type="region of interest" description="Disordered" evidence="2">
    <location>
        <begin position="188"/>
        <end position="228"/>
    </location>
</feature>
<sequence length="973" mass="106023">MSATLPPTLWAPGRRAKGSATSSNGEELAGEEVLELRLFADKKVWIEEKIQFLSSLPPVEVTTPEPPARSPVSHKELDAWWTEHDRIEREIQAYDMGDLTKMRNIARERSKQELSPRDTDLIELTLTTLFAVDKLLSLLRQRRKALTRLDYRLKWEEATASAWQFRQRLLADLPTFLAKARWRPTPIGDSTLPRSASSSLAPTSHKTRSSSSTSFASSPSSQDLPTLSASASSSTLRASSTTTNLLSLSLAALTTQSRTLSSSAVPLSASFLDKLIDSSITPLPESFLDEQDRLEDSVKAISEGLHRFAEQLVGQRSAADHLFQGLSIAVTTARTLESDIRTAQAELPSVASDFASRLLSLERDLDDLRADLRNLPRPLHPSAPDQSAHNSELVATLQQRLRDAGEAARAAEAAVARCAADRRAVQSAQAVRTDLLRLSKELSTFRWNIEAIITRPAGLRDGLAVLDASDAGAAFEYEWDGLAERIAVAVEQAESVSKDTARCVVELADRKICSSLRKEVRDAAADVRGLRQSVVELLDAEARRRKEVSAVRAASRTIEDAARRVTVVKQELCEAGEDSKWRESRMAPVEAEDVKVAVSQVRAEVDSLFATRVVPVLASLDDLQLVTLRQNLLERSDTVIDRIRGLDTLASQVDGLRRQSRSIQAFVEEVEVVTTELRGLLHELDAVVAGPADALPGDAEIGPMCDRLEGCAETVKALVDNVATSIFLLAPASPPSSTHGSDDLLQLAEQDDHVRIFVNNTCARLRALVDEAQRSTDVLAIMQKARRWDADCLEAERRVEVLAQEIGRVGYVLETGPSTTALGAPEADALTQADSAEPALQDSSAAPPTATLALGPENDTALDLFTFDPPSDEPAAFSDLRRHVQRIATADWLSPTLLVLPSTADAASLDGELATCRGELAALAEGSDETLVWADFPSLEREIEDKDKQVRRVAALARFADFLARADATLSDL</sequence>
<name>A0A511KDF2_RHOTO</name>